<dbReference type="Proteomes" id="UP000031599">
    <property type="component" value="Unassembled WGS sequence"/>
</dbReference>
<organism evidence="2 3">
    <name type="scientific">Enhygromyxa salina</name>
    <dbReference type="NCBI Taxonomy" id="215803"/>
    <lineage>
        <taxon>Bacteria</taxon>
        <taxon>Pseudomonadati</taxon>
        <taxon>Myxococcota</taxon>
        <taxon>Polyangia</taxon>
        <taxon>Nannocystales</taxon>
        <taxon>Nannocystaceae</taxon>
        <taxon>Enhygromyxa</taxon>
    </lineage>
</organism>
<protein>
    <submittedName>
        <fullName evidence="2">Uncharacterized protein</fullName>
    </submittedName>
</protein>
<gene>
    <name evidence="2" type="ORF">DB30_00018</name>
</gene>
<evidence type="ECO:0000313" key="2">
    <source>
        <dbReference type="EMBL" id="KIG19509.1"/>
    </source>
</evidence>
<name>A0A0C1ZPD8_9BACT</name>
<dbReference type="AlphaFoldDB" id="A0A0C1ZPD8"/>
<evidence type="ECO:0000313" key="3">
    <source>
        <dbReference type="Proteomes" id="UP000031599"/>
    </source>
</evidence>
<feature type="region of interest" description="Disordered" evidence="1">
    <location>
        <begin position="224"/>
        <end position="244"/>
    </location>
</feature>
<dbReference type="EMBL" id="JMCC02000001">
    <property type="protein sequence ID" value="KIG19509.1"/>
    <property type="molecule type" value="Genomic_DNA"/>
</dbReference>
<evidence type="ECO:0000256" key="1">
    <source>
        <dbReference type="SAM" id="MobiDB-lite"/>
    </source>
</evidence>
<comment type="caution">
    <text evidence="2">The sequence shown here is derived from an EMBL/GenBank/DDBJ whole genome shotgun (WGS) entry which is preliminary data.</text>
</comment>
<proteinExistence type="predicted"/>
<reference evidence="2 3" key="1">
    <citation type="submission" date="2014-12" db="EMBL/GenBank/DDBJ databases">
        <title>Genome assembly of Enhygromyxa salina DSM 15201.</title>
        <authorList>
            <person name="Sharma G."/>
            <person name="Subramanian S."/>
        </authorList>
    </citation>
    <scope>NUCLEOTIDE SEQUENCE [LARGE SCALE GENOMIC DNA]</scope>
    <source>
        <strain evidence="2 3">DSM 15201</strain>
    </source>
</reference>
<accession>A0A0C1ZPD8</accession>
<sequence>MLVLVFTAGLVASACTVIFVPGEGADGVIRCKTSQDCPELEDNRWRLQCVYGQDQPQDTDKICAPYFEQVECSPGAYPDDHPFALLWADATNDLSRIMYGQCDPSLGGAQGMQGCPAIDGVSCEAGLEVREDGICDDPNASSPAVYGPDVGGAANIAGQDVRDQFCRARFCDEAFVCDTSGLKRLCKPCEGNDPEDFGSGGCGTLFVQGARSPVYTDLAGANCSGDQADEDVELGTAPVQPSMP</sequence>